<feature type="region of interest" description="Disordered" evidence="1">
    <location>
        <begin position="250"/>
        <end position="311"/>
    </location>
</feature>
<organism evidence="2">
    <name type="scientific">Chromera velia CCMP2878</name>
    <dbReference type="NCBI Taxonomy" id="1169474"/>
    <lineage>
        <taxon>Eukaryota</taxon>
        <taxon>Sar</taxon>
        <taxon>Alveolata</taxon>
        <taxon>Colpodellida</taxon>
        <taxon>Chromeraceae</taxon>
        <taxon>Chromera</taxon>
    </lineage>
</organism>
<feature type="compositionally biased region" description="Acidic residues" evidence="1">
    <location>
        <begin position="291"/>
        <end position="301"/>
    </location>
</feature>
<protein>
    <recommendedName>
        <fullName evidence="3">RAP domain-containing protein</fullName>
    </recommendedName>
</protein>
<sequence>MVPSISRRLLRVRTRSQLASPWARCLFSTSSAAARTASANKRDSVLPDADKGSEGRIKTDAVQTDHDVEEWSHLPSRVLASVTKKEAEKHQRTKQLIGRVPRLTSSKVAFAAQEAYLSGLTSLELWEAIAQRASVVSSDLSIKETAILLSSFGKRGIADRYLFKKLSENVARKIRDCDAVSLAAITGAFSRVMVPDPVLFLCLARQLMQKKKHGRGHILRLNPHGLCVIAKAFAKAASLLDRLPSSLPVSGGDGQLTSDSSSFLKRAPSGNEGEEDGSIFRPSGDGMGEGGEFDELDEEEGGGGGGSAAGWTAEGSETFRQFCVYLTGQIREKAAEMTPADLSNASHFFGRLRVFSLPPERGGGDAAVEAMRAIGLRTLSLLGGVPRDMGGGVGVSKSAVGSRPSASFSSRADEILLTDADQIGSLLLCWACVVEDIQARGQSRNVQETGEGNADSHSGSVGSSSAPSRSSGLESLEDVAFPLVSRLLRAAARSVHRKNAPPTTVKMISALAKLRRRDLRLVHVLCEDVGRKAHLLQVKHLLTVAVSLARLEIRRESLLRQIAPLIVTKGVSLAVLDHHRAKKLMSAYKYLDVPPPTLPPLLAARLTEMQN</sequence>
<evidence type="ECO:0000256" key="1">
    <source>
        <dbReference type="SAM" id="MobiDB-lite"/>
    </source>
</evidence>
<feature type="region of interest" description="Disordered" evidence="1">
    <location>
        <begin position="444"/>
        <end position="471"/>
    </location>
</feature>
<dbReference type="AlphaFoldDB" id="A0A0G4HZY7"/>
<proteinExistence type="predicted"/>
<accession>A0A0G4HZY7</accession>
<gene>
    <name evidence="2" type="ORF">Cvel_9804</name>
</gene>
<feature type="compositionally biased region" description="Basic and acidic residues" evidence="1">
    <location>
        <begin position="40"/>
        <end position="57"/>
    </location>
</feature>
<name>A0A0G4HZY7_9ALVE</name>
<dbReference type="EMBL" id="CDMZ01004554">
    <property type="protein sequence ID" value="CEM50104.1"/>
    <property type="molecule type" value="Genomic_DNA"/>
</dbReference>
<reference evidence="2" key="1">
    <citation type="submission" date="2014-11" db="EMBL/GenBank/DDBJ databases">
        <authorList>
            <person name="Otto D Thomas"/>
            <person name="Naeem Raeece"/>
        </authorList>
    </citation>
    <scope>NUCLEOTIDE SEQUENCE</scope>
</reference>
<evidence type="ECO:0000313" key="2">
    <source>
        <dbReference type="EMBL" id="CEM50104.1"/>
    </source>
</evidence>
<evidence type="ECO:0008006" key="3">
    <source>
        <dbReference type="Google" id="ProtNLM"/>
    </source>
</evidence>
<dbReference type="VEuPathDB" id="CryptoDB:Cvel_9804"/>
<feature type="region of interest" description="Disordered" evidence="1">
    <location>
        <begin position="37"/>
        <end position="57"/>
    </location>
</feature>
<feature type="compositionally biased region" description="Low complexity" evidence="1">
    <location>
        <begin position="456"/>
        <end position="471"/>
    </location>
</feature>